<dbReference type="InterPro" id="IPR009311">
    <property type="entry name" value="IFI6/IFI27-like"/>
</dbReference>
<keyword evidence="4" id="KW-1133">Transmembrane helix</keyword>
<protein>
    <submittedName>
        <fullName evidence="6">Uncharacterized protein</fullName>
    </submittedName>
</protein>
<evidence type="ECO:0000256" key="5">
    <source>
        <dbReference type="ARBA" id="ARBA00023136"/>
    </source>
</evidence>
<evidence type="ECO:0000313" key="6">
    <source>
        <dbReference type="EMBL" id="KAL2266879.1"/>
    </source>
</evidence>
<dbReference type="Proteomes" id="UP001600064">
    <property type="component" value="Unassembled WGS sequence"/>
</dbReference>
<keyword evidence="5" id="KW-0472">Membrane</keyword>
<proteinExistence type="inferred from homology"/>
<keyword evidence="3" id="KW-0812">Transmembrane</keyword>
<dbReference type="Gene3D" id="6.10.110.10">
    <property type="match status" value="1"/>
</dbReference>
<evidence type="ECO:0000256" key="2">
    <source>
        <dbReference type="ARBA" id="ARBA00007262"/>
    </source>
</evidence>
<dbReference type="InterPro" id="IPR038213">
    <property type="entry name" value="IFI6/IFI27-like_sf"/>
</dbReference>
<reference evidence="6 7" key="1">
    <citation type="journal article" date="2024" name="Commun. Biol.">
        <title>Comparative genomic analysis of thermophilic fungi reveals convergent evolutionary adaptations and gene losses.</title>
        <authorList>
            <person name="Steindorff A.S."/>
            <person name="Aguilar-Pontes M.V."/>
            <person name="Robinson A.J."/>
            <person name="Andreopoulos B."/>
            <person name="LaButti K."/>
            <person name="Kuo A."/>
            <person name="Mondo S."/>
            <person name="Riley R."/>
            <person name="Otillar R."/>
            <person name="Haridas S."/>
            <person name="Lipzen A."/>
            <person name="Grimwood J."/>
            <person name="Schmutz J."/>
            <person name="Clum A."/>
            <person name="Reid I.D."/>
            <person name="Moisan M.C."/>
            <person name="Butler G."/>
            <person name="Nguyen T.T.M."/>
            <person name="Dewar K."/>
            <person name="Conant G."/>
            <person name="Drula E."/>
            <person name="Henrissat B."/>
            <person name="Hansel C."/>
            <person name="Singer S."/>
            <person name="Hutchinson M.I."/>
            <person name="de Vries R.P."/>
            <person name="Natvig D.O."/>
            <person name="Powell A.J."/>
            <person name="Tsang A."/>
            <person name="Grigoriev I.V."/>
        </authorList>
    </citation>
    <scope>NUCLEOTIDE SEQUENCE [LARGE SCALE GENOMIC DNA]</scope>
    <source>
        <strain evidence="6 7">ATCC 22073</strain>
    </source>
</reference>
<evidence type="ECO:0000313" key="7">
    <source>
        <dbReference type="Proteomes" id="UP001600064"/>
    </source>
</evidence>
<dbReference type="RefSeq" id="XP_070865606.1">
    <property type="nucleotide sequence ID" value="XM_071010614.1"/>
</dbReference>
<keyword evidence="7" id="KW-1185">Reference proteome</keyword>
<dbReference type="PANTHER" id="PTHR16932:SF18">
    <property type="entry name" value="INTERFERON, ALPHA-INDUCIBLE PROTEIN 27-LIKE 2"/>
    <property type="match status" value="1"/>
</dbReference>
<gene>
    <name evidence="6" type="ORF">VTJ83DRAFT_4156</name>
</gene>
<comment type="caution">
    <text evidence="6">The sequence shown here is derived from an EMBL/GenBank/DDBJ whole genome shotgun (WGS) entry which is preliminary data.</text>
</comment>
<dbReference type="Pfam" id="PF06140">
    <property type="entry name" value="Ifi-6-16"/>
    <property type="match status" value="1"/>
</dbReference>
<name>A0ABR4DB83_9PEZI</name>
<dbReference type="GeneID" id="98125258"/>
<evidence type="ECO:0000256" key="4">
    <source>
        <dbReference type="ARBA" id="ARBA00022989"/>
    </source>
</evidence>
<organism evidence="6 7">
    <name type="scientific">Remersonia thermophila</name>
    <dbReference type="NCBI Taxonomy" id="72144"/>
    <lineage>
        <taxon>Eukaryota</taxon>
        <taxon>Fungi</taxon>
        <taxon>Dikarya</taxon>
        <taxon>Ascomycota</taxon>
        <taxon>Pezizomycotina</taxon>
        <taxon>Sordariomycetes</taxon>
        <taxon>Sordariomycetidae</taxon>
        <taxon>Sordariales</taxon>
        <taxon>Sordariales incertae sedis</taxon>
        <taxon>Remersonia</taxon>
    </lineage>
</organism>
<evidence type="ECO:0000256" key="1">
    <source>
        <dbReference type="ARBA" id="ARBA00004141"/>
    </source>
</evidence>
<comment type="similarity">
    <text evidence="2">Belongs to the IFI6/IFI27 family.</text>
</comment>
<evidence type="ECO:0000256" key="3">
    <source>
        <dbReference type="ARBA" id="ARBA00022692"/>
    </source>
</evidence>
<sequence length="213" mass="20528">MELPRPVINTALAVSRGLAGTGALPPASVRGMIGNTGNPPSSNTENQIVMGIDASPPASDKDNTGAILKQIGVEIPPDVREAADNAAKHAREKAAEGVDWAKENPCAAALAAVAVGGLAAVAAPAIITAPLLAIAGFGPGGPVAGGLAAAVQSSIGNVAAGSLFATLQSAAMGGYGAAQVAAAVQGAGACIGALAGIGAARAAQEKEENKEEK</sequence>
<dbReference type="EMBL" id="JAZGUE010000004">
    <property type="protein sequence ID" value="KAL2266879.1"/>
    <property type="molecule type" value="Genomic_DNA"/>
</dbReference>
<dbReference type="PANTHER" id="PTHR16932">
    <property type="entry name" value="INTERFERON ALPHA-INDUCIBLE PROTEIN 27"/>
    <property type="match status" value="1"/>
</dbReference>
<comment type="subcellular location">
    <subcellularLocation>
        <location evidence="1">Membrane</location>
        <topology evidence="1">Multi-pass membrane protein</topology>
    </subcellularLocation>
</comment>
<accession>A0ABR4DB83</accession>